<dbReference type="GO" id="GO:0004315">
    <property type="term" value="F:3-oxoacyl-[acyl-carrier-protein] synthase activity"/>
    <property type="evidence" value="ECO:0007669"/>
    <property type="project" value="TreeGrafter"/>
</dbReference>
<dbReference type="Pfam" id="PF02801">
    <property type="entry name" value="Ketoacyl-synt_C"/>
    <property type="match status" value="1"/>
</dbReference>
<evidence type="ECO:0000256" key="1">
    <source>
        <dbReference type="ARBA" id="ARBA00008467"/>
    </source>
</evidence>
<sequence length="414" mass="42763">MSKRRSGRAAVTGIGVVAPNGLSTDAYWKSVSEGLGVLDLITREGCEHLPLRVAGEVRSFDPAALVEDRFLVQTDRFSHFAMAAAALALDDAGLGGEPADPYSVGVVTAAGSGGGEFGQRELQKLWGKGSKYVGPYQSIAWFYAASTGQISIRGGLKGPCGVVASDEAGGLDALAHAARAVGRGTDVMVVGAAEAPLAPYSMVCQLGYPELSTLDDPDRAYRPFTEKACGFVPAEGGALLVVEDEGRARERGVPVRGVVAGHAATFTGASRWAESREGLAHAITGALDDAGVAPEEIDVVFADALGVPEADRAEALAIADALGAHGTRVPVTAPKTGFGRAYCGAPVLDTVAAMLAMEYGLVPPTPNVFDVCHDLDLVTQHARPAELRTALVLSRGLMGSNAALVVRRGDDSAR</sequence>
<dbReference type="InterPro" id="IPR000794">
    <property type="entry name" value="Beta-ketoacyl_synthase"/>
</dbReference>
<dbReference type="Pfam" id="PF00109">
    <property type="entry name" value="ketoacyl-synt"/>
    <property type="match status" value="1"/>
</dbReference>
<dbReference type="SMART" id="SM00825">
    <property type="entry name" value="PKS_KS"/>
    <property type="match status" value="1"/>
</dbReference>
<name>A0AB39LIK0_9ACTN</name>
<dbReference type="PANTHER" id="PTHR11712">
    <property type="entry name" value="POLYKETIDE SYNTHASE-RELATED"/>
    <property type="match status" value="1"/>
</dbReference>
<gene>
    <name evidence="6" type="ORF">AB5J57_04040</name>
</gene>
<dbReference type="PANTHER" id="PTHR11712:SF322">
    <property type="entry name" value="POLYKETIDE BETA-KETOACYL SYNTHASE 2-RELATED"/>
    <property type="match status" value="1"/>
</dbReference>
<organism evidence="6">
    <name type="scientific">Streptomyces sp. R02</name>
    <dbReference type="NCBI Taxonomy" id="3238623"/>
    <lineage>
        <taxon>Bacteria</taxon>
        <taxon>Bacillati</taxon>
        <taxon>Actinomycetota</taxon>
        <taxon>Actinomycetes</taxon>
        <taxon>Kitasatosporales</taxon>
        <taxon>Streptomycetaceae</taxon>
        <taxon>Streptomyces</taxon>
    </lineage>
</organism>
<dbReference type="InterPro" id="IPR014030">
    <property type="entry name" value="Ketoacyl_synth_N"/>
</dbReference>
<dbReference type="FunFam" id="3.40.47.10:FF:000089">
    <property type="entry name" value="Putative polyketide beta-ketoacyl synthase 2"/>
    <property type="match status" value="1"/>
</dbReference>
<dbReference type="SUPFAM" id="SSF53901">
    <property type="entry name" value="Thiolase-like"/>
    <property type="match status" value="2"/>
</dbReference>
<evidence type="ECO:0000256" key="4">
    <source>
        <dbReference type="RuleBase" id="RU003694"/>
    </source>
</evidence>
<feature type="domain" description="Ketosynthase family 3 (KS3)" evidence="5">
    <location>
        <begin position="6"/>
        <end position="408"/>
    </location>
</feature>
<evidence type="ECO:0000256" key="3">
    <source>
        <dbReference type="ARBA" id="ARBA00023315"/>
    </source>
</evidence>
<dbReference type="EMBL" id="CP163429">
    <property type="protein sequence ID" value="XDP92732.1"/>
    <property type="molecule type" value="Genomic_DNA"/>
</dbReference>
<evidence type="ECO:0000313" key="6">
    <source>
        <dbReference type="EMBL" id="XDP92732.1"/>
    </source>
</evidence>
<keyword evidence="2 4" id="KW-0808">Transferase</keyword>
<proteinExistence type="inferred from homology"/>
<accession>A0AB39LIK0</accession>
<evidence type="ECO:0000259" key="5">
    <source>
        <dbReference type="PROSITE" id="PS52004"/>
    </source>
</evidence>
<dbReference type="PROSITE" id="PS52004">
    <property type="entry name" value="KS3_2"/>
    <property type="match status" value="1"/>
</dbReference>
<reference evidence="6" key="1">
    <citation type="submission" date="2024-07" db="EMBL/GenBank/DDBJ databases">
        <authorList>
            <person name="Yu S.T."/>
        </authorList>
    </citation>
    <scope>NUCLEOTIDE SEQUENCE</scope>
    <source>
        <strain evidence="6">R02</strain>
    </source>
</reference>
<comment type="similarity">
    <text evidence="1 4">Belongs to the thiolase-like superfamily. Beta-ketoacyl-ACP synthases family.</text>
</comment>
<dbReference type="CDD" id="cd00832">
    <property type="entry name" value="CLF"/>
    <property type="match status" value="1"/>
</dbReference>
<dbReference type="InterPro" id="IPR014031">
    <property type="entry name" value="Ketoacyl_synth_C"/>
</dbReference>
<evidence type="ECO:0000256" key="2">
    <source>
        <dbReference type="ARBA" id="ARBA00022679"/>
    </source>
</evidence>
<dbReference type="GO" id="GO:0006633">
    <property type="term" value="P:fatty acid biosynthetic process"/>
    <property type="evidence" value="ECO:0007669"/>
    <property type="project" value="TreeGrafter"/>
</dbReference>
<dbReference type="RefSeq" id="WP_369154693.1">
    <property type="nucleotide sequence ID" value="NZ_CP163429.1"/>
</dbReference>
<dbReference type="InterPro" id="IPR016039">
    <property type="entry name" value="Thiolase-like"/>
</dbReference>
<dbReference type="Gene3D" id="3.40.47.10">
    <property type="match status" value="2"/>
</dbReference>
<dbReference type="AlphaFoldDB" id="A0AB39LIK0"/>
<protein>
    <submittedName>
        <fullName evidence="6">Ketosynthase chain-length factor</fullName>
    </submittedName>
</protein>
<dbReference type="InterPro" id="IPR020841">
    <property type="entry name" value="PKS_Beta-ketoAc_synthase_dom"/>
</dbReference>
<keyword evidence="3" id="KW-0012">Acyltransferase</keyword>